<dbReference type="EMBL" id="CP096983">
    <property type="protein sequence ID" value="URZ11855.1"/>
    <property type="molecule type" value="Genomic_DNA"/>
</dbReference>
<keyword evidence="2" id="KW-1185">Reference proteome</keyword>
<accession>A0A1S8M9T5</accession>
<evidence type="ECO:0000313" key="2">
    <source>
        <dbReference type="Proteomes" id="UP000190951"/>
    </source>
</evidence>
<dbReference type="Pfam" id="PF09546">
    <property type="entry name" value="Spore_III_AE"/>
    <property type="match status" value="1"/>
</dbReference>
<reference evidence="1 2" key="1">
    <citation type="submission" date="2022-04" db="EMBL/GenBank/DDBJ databases">
        <title>Genome sequence of C. roseum typestrain.</title>
        <authorList>
            <person name="Poehlein A."/>
            <person name="Schoch T."/>
            <person name="Duerre P."/>
            <person name="Daniel R."/>
        </authorList>
    </citation>
    <scope>NUCLEOTIDE SEQUENCE [LARGE SCALE GENOMIC DNA]</scope>
    <source>
        <strain evidence="1 2">DSM 7320</strain>
    </source>
</reference>
<dbReference type="RefSeq" id="WP_077833687.1">
    <property type="nucleotide sequence ID" value="NZ_CP096983.1"/>
</dbReference>
<organism evidence="1 2">
    <name type="scientific">Clostridium felsineum</name>
    <dbReference type="NCBI Taxonomy" id="36839"/>
    <lineage>
        <taxon>Bacteria</taxon>
        <taxon>Bacillati</taxon>
        <taxon>Bacillota</taxon>
        <taxon>Clostridia</taxon>
        <taxon>Eubacteriales</taxon>
        <taxon>Clostridiaceae</taxon>
        <taxon>Clostridium</taxon>
    </lineage>
</organism>
<dbReference type="Proteomes" id="UP000190951">
    <property type="component" value="Chromosome"/>
</dbReference>
<dbReference type="STRING" id="84029.CROST_24130"/>
<sequence length="383" mass="42442">MKKIILMFVVILILFPITVQAYDENNYAKETKENEQQIMQLYNYMTKIKGKYEVLKDFDIKDYVEYYMKNGKGNTSIDKFGKALASYFMQDIASSLKLVSTLIFICIVCALLTNLQAAFSSEKLTQIAYFSCYAIIIIIIAKNFKVCVGTAQEAMKDISDMMGAVVPILLTLLVSSGSLVESTVFDPVILFSINFTEKVFTDVLIPIILLSFILEFINNLSEDYKISNLSKLLRKSVMWIQGMIMTIFIGIITIRGINAKAIDNVTAKTAKFAVDNFVPIVGKCLSDAISTVAGYSILLKNAIGTVGLIILIVMILFPIIKIFLFAFVHKLVAAFVEPISDKRIVNCLNSVGDCLILIGSCLIGVAVMFFIMLAIIIAAGKVV</sequence>
<dbReference type="AlphaFoldDB" id="A0A1S8M9T5"/>
<dbReference type="KEGG" id="crw:CROST_025720"/>
<name>A0A1S8M9T5_9CLOT</name>
<evidence type="ECO:0000313" key="1">
    <source>
        <dbReference type="EMBL" id="URZ11855.1"/>
    </source>
</evidence>
<dbReference type="NCBIfam" id="TIGR02829">
    <property type="entry name" value="spore_III_AE"/>
    <property type="match status" value="1"/>
</dbReference>
<dbReference type="InterPro" id="IPR014194">
    <property type="entry name" value="Spore_III_AE"/>
</dbReference>
<gene>
    <name evidence="1" type="primary">spoIIIAE</name>
    <name evidence="1" type="ORF">CROST_025720</name>
</gene>
<protein>
    <submittedName>
        <fullName evidence="1">Stage III sporulation protein AE</fullName>
    </submittedName>
</protein>
<proteinExistence type="predicted"/>